<dbReference type="EMBL" id="JBEHZE010000001">
    <property type="protein sequence ID" value="MEX6634436.1"/>
    <property type="molecule type" value="Genomic_DNA"/>
</dbReference>
<gene>
    <name evidence="3" type="ORF">ABFZ84_12845</name>
</gene>
<dbReference type="PROSITE" id="PS51257">
    <property type="entry name" value="PROKAR_LIPOPROTEIN"/>
    <property type="match status" value="1"/>
</dbReference>
<dbReference type="PANTHER" id="PTHR22642">
    <property type="entry name" value="IMIDAZOLONEPROPIONASE"/>
    <property type="match status" value="1"/>
</dbReference>
<keyword evidence="4" id="KW-1185">Reference proteome</keyword>
<dbReference type="PANTHER" id="PTHR22642:SF2">
    <property type="entry name" value="PROTEIN LONG AFTER FAR-RED 3"/>
    <property type="match status" value="1"/>
</dbReference>
<dbReference type="Pfam" id="PF07969">
    <property type="entry name" value="Amidohydro_3"/>
    <property type="match status" value="1"/>
</dbReference>
<feature type="chain" id="PRO_5046750736" evidence="1">
    <location>
        <begin position="22"/>
        <end position="681"/>
    </location>
</feature>
<dbReference type="InterPro" id="IPR032466">
    <property type="entry name" value="Metal_Hydrolase"/>
</dbReference>
<evidence type="ECO:0000259" key="2">
    <source>
        <dbReference type="Pfam" id="PF07969"/>
    </source>
</evidence>
<comment type="caution">
    <text evidence="3">The sequence shown here is derived from an EMBL/GenBank/DDBJ whole genome shotgun (WGS) entry which is preliminary data.</text>
</comment>
<sequence length="681" mass="73924">MRSAPLLAVALFGFLSACNPADDKQAQPTETQIPPAEKLFINGRIYTANSGREFMTSMALRGDEIVGVGNIVGNKETFDGLIGQGTEIIDLGGKLVLPGLHDAHLHPIGAMPIPSCNVENTPMTLKEIVDFANGCLAEDDMAEDEWITIELWNFAAGNQPGKEFKTIREALDAVSSEKPVILLGSDGHHYAVNSVALARAKNDAGETVGFSAATLETDFAELAPYIGLDDAGEPNGKLTEDYALTSIGAGNLLNAGIEKRRASPELMMDVTLPRGITSFLDAAADPNTLDIYDRLIANDAFHARAHLALYYDPGAYANDNGAVDYDRLLSDARMIRTKYERTPNIDANFLKLFADGVIEGDPLSDPPTLPNAAFSRDYLQPIFEWDEKSQWIKVTGYVDTDSELCATTREAMNGEETLDIAAFKIENGFHPSQCAKSNGVLQHPEDIIMNYVRRGDAAGFTFHIHAIGDRGVETALNAIENAQATNGTHNNHIITHLQVVRPDDIDRFAANDIFASFTFAWAVMDPQYDTTVIPFIDRVDGPNGIYEPNGYYLQNGYPAESIRAAGATLIAGSDAPVDTKDPRPFVNIEAAVSRSISDLPPMNISQAISMFDAIDAYTINAAKALKQDNIVGSIEPGKKADFIILDQDLFKLAENGRAKDISETQVLETWLGGKKVYAADE</sequence>
<proteinExistence type="predicted"/>
<dbReference type="RefSeq" id="WP_369314420.1">
    <property type="nucleotide sequence ID" value="NZ_JBEHZE010000001.1"/>
</dbReference>
<dbReference type="InterPro" id="IPR011059">
    <property type="entry name" value="Metal-dep_hydrolase_composite"/>
</dbReference>
<dbReference type="Gene3D" id="3.20.20.140">
    <property type="entry name" value="Metal-dependent hydrolases"/>
    <property type="match status" value="2"/>
</dbReference>
<dbReference type="Gene3D" id="2.30.40.10">
    <property type="entry name" value="Urease, subunit C, domain 1"/>
    <property type="match status" value="2"/>
</dbReference>
<protein>
    <submittedName>
        <fullName evidence="3">Amidohydrolase family protein</fullName>
    </submittedName>
</protein>
<organism evidence="3 4">
    <name type="scientific">Hyphococcus lacteus</name>
    <dbReference type="NCBI Taxonomy" id="3143536"/>
    <lineage>
        <taxon>Bacteria</taxon>
        <taxon>Pseudomonadati</taxon>
        <taxon>Pseudomonadota</taxon>
        <taxon>Alphaproteobacteria</taxon>
        <taxon>Parvularculales</taxon>
        <taxon>Parvularculaceae</taxon>
        <taxon>Hyphococcus</taxon>
    </lineage>
</organism>
<dbReference type="Proteomes" id="UP001560685">
    <property type="component" value="Unassembled WGS sequence"/>
</dbReference>
<dbReference type="InterPro" id="IPR013108">
    <property type="entry name" value="Amidohydro_3"/>
</dbReference>
<evidence type="ECO:0000313" key="3">
    <source>
        <dbReference type="EMBL" id="MEX6634436.1"/>
    </source>
</evidence>
<accession>A0ABV3Z6I2</accession>
<evidence type="ECO:0000256" key="1">
    <source>
        <dbReference type="SAM" id="SignalP"/>
    </source>
</evidence>
<keyword evidence="1" id="KW-0732">Signal</keyword>
<feature type="signal peptide" evidence="1">
    <location>
        <begin position="1"/>
        <end position="21"/>
    </location>
</feature>
<name>A0ABV3Z6I2_9PROT</name>
<evidence type="ECO:0000313" key="4">
    <source>
        <dbReference type="Proteomes" id="UP001560685"/>
    </source>
</evidence>
<reference evidence="3 4" key="1">
    <citation type="submission" date="2024-05" db="EMBL/GenBank/DDBJ databases">
        <title>Three bacterial strains, DH-69, EH-24, and ECK-19 isolated from coastal sediments.</title>
        <authorList>
            <person name="Ye Y.-Q."/>
            <person name="Du Z.-J."/>
        </authorList>
    </citation>
    <scope>NUCLEOTIDE SEQUENCE [LARGE SCALE GENOMIC DNA]</scope>
    <source>
        <strain evidence="3 4">ECK-19</strain>
    </source>
</reference>
<feature type="domain" description="Amidohydrolase 3" evidence="2">
    <location>
        <begin position="87"/>
        <end position="677"/>
    </location>
</feature>
<dbReference type="SUPFAM" id="SSF51338">
    <property type="entry name" value="Composite domain of metallo-dependent hydrolases"/>
    <property type="match status" value="1"/>
</dbReference>
<dbReference type="SUPFAM" id="SSF51556">
    <property type="entry name" value="Metallo-dependent hydrolases"/>
    <property type="match status" value="1"/>
</dbReference>
<dbReference type="Gene3D" id="3.10.310.70">
    <property type="match status" value="1"/>
</dbReference>